<dbReference type="InterPro" id="IPR001455">
    <property type="entry name" value="TusA-like"/>
</dbReference>
<proteinExistence type="inferred from homology"/>
<accession>A0A212TGW2</accession>
<reference evidence="3 4" key="1">
    <citation type="submission" date="2017-06" db="EMBL/GenBank/DDBJ databases">
        <authorList>
            <person name="Kim H.J."/>
            <person name="Triplett B.A."/>
        </authorList>
    </citation>
    <scope>NUCLEOTIDE SEQUENCE [LARGE SCALE GENOMIC DNA]</scope>
    <source>
        <strain evidence="3 4">DSM 22179</strain>
    </source>
</reference>
<sequence>MARYTLETAGQVCPFPLQEATRAMQQLEPADELVIGFDCTQATESLPLWAAEHGHQVTEFDRTGDASWSITVRKG</sequence>
<evidence type="ECO:0000313" key="4">
    <source>
        <dbReference type="Proteomes" id="UP000198122"/>
    </source>
</evidence>
<keyword evidence="3" id="KW-0808">Transferase</keyword>
<comment type="similarity">
    <text evidence="1">Belongs to the sulfur carrier protein TusA family.</text>
</comment>
<evidence type="ECO:0000313" key="3">
    <source>
        <dbReference type="EMBL" id="SNC65071.1"/>
    </source>
</evidence>
<protein>
    <submittedName>
        <fullName evidence="3">TusA-related sulfurtransferase</fullName>
    </submittedName>
</protein>
<dbReference type="AlphaFoldDB" id="A0A212TGW2"/>
<evidence type="ECO:0000256" key="1">
    <source>
        <dbReference type="ARBA" id="ARBA00008984"/>
    </source>
</evidence>
<dbReference type="InterPro" id="IPR036868">
    <property type="entry name" value="TusA-like_sf"/>
</dbReference>
<dbReference type="PANTHER" id="PTHR33279:SF6">
    <property type="entry name" value="SULFUR CARRIER PROTEIN YEDF-RELATED"/>
    <property type="match status" value="1"/>
</dbReference>
<dbReference type="RefSeq" id="WP_088818112.1">
    <property type="nucleotide sequence ID" value="NZ_FYEZ01000001.1"/>
</dbReference>
<dbReference type="EMBL" id="FYEZ01000001">
    <property type="protein sequence ID" value="SNC65071.1"/>
    <property type="molecule type" value="Genomic_DNA"/>
</dbReference>
<dbReference type="Pfam" id="PF01206">
    <property type="entry name" value="TusA"/>
    <property type="match status" value="1"/>
</dbReference>
<organism evidence="3 4">
    <name type="scientific">Kytococcus aerolatus</name>
    <dbReference type="NCBI Taxonomy" id="592308"/>
    <lineage>
        <taxon>Bacteria</taxon>
        <taxon>Bacillati</taxon>
        <taxon>Actinomycetota</taxon>
        <taxon>Actinomycetes</taxon>
        <taxon>Micrococcales</taxon>
        <taxon>Kytococcaceae</taxon>
        <taxon>Kytococcus</taxon>
    </lineage>
</organism>
<dbReference type="PANTHER" id="PTHR33279">
    <property type="entry name" value="SULFUR CARRIER PROTEIN YEDF-RELATED"/>
    <property type="match status" value="1"/>
</dbReference>
<gene>
    <name evidence="3" type="ORF">SAMN05445756_1244</name>
</gene>
<dbReference type="Gene3D" id="3.30.110.40">
    <property type="entry name" value="TusA-like domain"/>
    <property type="match status" value="1"/>
</dbReference>
<keyword evidence="4" id="KW-1185">Reference proteome</keyword>
<dbReference type="SUPFAM" id="SSF64307">
    <property type="entry name" value="SirA-like"/>
    <property type="match status" value="1"/>
</dbReference>
<dbReference type="OrthoDB" id="5325383at2"/>
<evidence type="ECO:0000259" key="2">
    <source>
        <dbReference type="Pfam" id="PF01206"/>
    </source>
</evidence>
<dbReference type="Proteomes" id="UP000198122">
    <property type="component" value="Unassembled WGS sequence"/>
</dbReference>
<feature type="domain" description="UPF0033" evidence="2">
    <location>
        <begin position="5"/>
        <end position="74"/>
    </location>
</feature>
<name>A0A212TGW2_9MICO</name>
<dbReference type="GO" id="GO:0016740">
    <property type="term" value="F:transferase activity"/>
    <property type="evidence" value="ECO:0007669"/>
    <property type="project" value="UniProtKB-KW"/>
</dbReference>